<keyword evidence="3" id="KW-0804">Transcription</keyword>
<gene>
    <name evidence="6" type="ORF">ABVQ20_31625</name>
</gene>
<dbReference type="SMART" id="SM00342">
    <property type="entry name" value="HTH_ARAC"/>
    <property type="match status" value="1"/>
</dbReference>
<dbReference type="Pfam" id="PF14525">
    <property type="entry name" value="AraC_binding_2"/>
    <property type="match status" value="1"/>
</dbReference>
<dbReference type="RefSeq" id="WP_354463731.1">
    <property type="nucleotide sequence ID" value="NZ_JBEWSZ010000004.1"/>
</dbReference>
<dbReference type="InterPro" id="IPR050204">
    <property type="entry name" value="AraC_XylS_family_regulators"/>
</dbReference>
<dbReference type="PRINTS" id="PR00032">
    <property type="entry name" value="HTHARAC"/>
</dbReference>
<name>A0ABV2DN35_9HYPH</name>
<dbReference type="InterPro" id="IPR018062">
    <property type="entry name" value="HTH_AraC-typ_CS"/>
</dbReference>
<dbReference type="InterPro" id="IPR020449">
    <property type="entry name" value="Tscrpt_reg_AraC-type_HTH"/>
</dbReference>
<dbReference type="Pfam" id="PF12833">
    <property type="entry name" value="HTH_18"/>
    <property type="match status" value="1"/>
</dbReference>
<evidence type="ECO:0000256" key="3">
    <source>
        <dbReference type="ARBA" id="ARBA00023163"/>
    </source>
</evidence>
<protein>
    <submittedName>
        <fullName evidence="6">AraC family transcriptional regulator</fullName>
    </submittedName>
</protein>
<feature type="domain" description="HTH araC/xylS-type" evidence="5">
    <location>
        <begin position="215"/>
        <end position="314"/>
    </location>
</feature>
<keyword evidence="2" id="KW-0238">DNA-binding</keyword>
<proteinExistence type="predicted"/>
<keyword evidence="7" id="KW-1185">Reference proteome</keyword>
<keyword evidence="1" id="KW-0805">Transcription regulation</keyword>
<evidence type="ECO:0000256" key="2">
    <source>
        <dbReference type="ARBA" id="ARBA00023125"/>
    </source>
</evidence>
<evidence type="ECO:0000256" key="4">
    <source>
        <dbReference type="SAM" id="MobiDB-lite"/>
    </source>
</evidence>
<dbReference type="Proteomes" id="UP001548832">
    <property type="component" value="Unassembled WGS sequence"/>
</dbReference>
<dbReference type="Gene3D" id="1.10.10.60">
    <property type="entry name" value="Homeodomain-like"/>
    <property type="match status" value="1"/>
</dbReference>
<feature type="region of interest" description="Disordered" evidence="4">
    <location>
        <begin position="342"/>
        <end position="368"/>
    </location>
</feature>
<evidence type="ECO:0000259" key="5">
    <source>
        <dbReference type="PROSITE" id="PS01124"/>
    </source>
</evidence>
<reference evidence="6 7" key="1">
    <citation type="submission" date="2024-06" db="EMBL/GenBank/DDBJ databases">
        <authorList>
            <person name="Kim D.-U."/>
        </authorList>
    </citation>
    <scope>NUCLEOTIDE SEQUENCE [LARGE SCALE GENOMIC DNA]</scope>
    <source>
        <strain evidence="6 7">KACC15460</strain>
    </source>
</reference>
<dbReference type="PANTHER" id="PTHR46796:SF6">
    <property type="entry name" value="ARAC SUBFAMILY"/>
    <property type="match status" value="1"/>
</dbReference>
<accession>A0ABV2DN35</accession>
<dbReference type="EMBL" id="JBEWSZ010000004">
    <property type="protein sequence ID" value="MET2831506.1"/>
    <property type="molecule type" value="Genomic_DNA"/>
</dbReference>
<sequence length="368" mass="39614">MFEADTRTSAAHGVAWPFPPGAECFAAWKEALSRLVDCAIPADADPALFDFHGRTWQLPQAFVQVNGGSAMSMSRPQRVIDDRPISHMSLYLLTNGSVVTDYDGHKRTHGPGDVVAVDYSLPYESQTPGYEGITLTFDRAGTPPGLQGDVHGMTLTADSSAGKLLGTQIRSLVDHIDGLSVDQAQAAVDGILRFAASSLPAAIPRKIRNGAPVLNRAHRLARGRMSDPDFGPDDLAFALGVSRSKLFRSFEAQGGVQRWLLGERLTASLEAIVKSAGKLKISAIAHQHGFRSEAHFSRAFRNRYGMSPSSARAVTMRSQGTAMYLNWAEKNEGSTVEAWLASAQATDQEEAGRRRQSTRASVHAGAGV</sequence>
<dbReference type="PROSITE" id="PS01124">
    <property type="entry name" value="HTH_ARAC_FAMILY_2"/>
    <property type="match status" value="1"/>
</dbReference>
<dbReference type="PANTHER" id="PTHR46796">
    <property type="entry name" value="HTH-TYPE TRANSCRIPTIONAL ACTIVATOR RHAS-RELATED"/>
    <property type="match status" value="1"/>
</dbReference>
<dbReference type="InterPro" id="IPR009057">
    <property type="entry name" value="Homeodomain-like_sf"/>
</dbReference>
<evidence type="ECO:0000313" key="7">
    <source>
        <dbReference type="Proteomes" id="UP001548832"/>
    </source>
</evidence>
<evidence type="ECO:0000256" key="1">
    <source>
        <dbReference type="ARBA" id="ARBA00023015"/>
    </source>
</evidence>
<dbReference type="PROSITE" id="PS00041">
    <property type="entry name" value="HTH_ARAC_FAMILY_1"/>
    <property type="match status" value="1"/>
</dbReference>
<dbReference type="InterPro" id="IPR018060">
    <property type="entry name" value="HTH_AraC"/>
</dbReference>
<evidence type="ECO:0000313" key="6">
    <source>
        <dbReference type="EMBL" id="MET2831506.1"/>
    </source>
</evidence>
<comment type="caution">
    <text evidence="6">The sequence shown here is derived from an EMBL/GenBank/DDBJ whole genome shotgun (WGS) entry which is preliminary data.</text>
</comment>
<dbReference type="SUPFAM" id="SSF46689">
    <property type="entry name" value="Homeodomain-like"/>
    <property type="match status" value="1"/>
</dbReference>
<organism evidence="6 7">
    <name type="scientific">Mesorhizobium shangrilense</name>
    <dbReference type="NCBI Taxonomy" id="460060"/>
    <lineage>
        <taxon>Bacteria</taxon>
        <taxon>Pseudomonadati</taxon>
        <taxon>Pseudomonadota</taxon>
        <taxon>Alphaproteobacteria</taxon>
        <taxon>Hyphomicrobiales</taxon>
        <taxon>Phyllobacteriaceae</taxon>
        <taxon>Mesorhizobium</taxon>
    </lineage>
</organism>
<dbReference type="InterPro" id="IPR035418">
    <property type="entry name" value="AraC-bd_2"/>
</dbReference>